<keyword evidence="4" id="KW-0624">Polysaccharide degradation</keyword>
<dbReference type="PANTHER" id="PTHR30032">
    <property type="entry name" value="N-ACETYLMURAMOYL-L-ALANINE AMIDASE-RELATED"/>
    <property type="match status" value="1"/>
</dbReference>
<dbReference type="Proteomes" id="UP000017590">
    <property type="component" value="Chromosome"/>
</dbReference>
<dbReference type="InterPro" id="IPR014756">
    <property type="entry name" value="Ig_E-set"/>
</dbReference>
<evidence type="ECO:0000256" key="2">
    <source>
        <dbReference type="ARBA" id="ARBA00023001"/>
    </source>
</evidence>
<dbReference type="RefSeq" id="WP_023162078.1">
    <property type="nucleotide sequence ID" value="NC_022592.1"/>
</dbReference>
<organism evidence="6 7">
    <name type="scientific">Clostridium autoethanogenum DSM 10061</name>
    <dbReference type="NCBI Taxonomy" id="1341692"/>
    <lineage>
        <taxon>Bacteria</taxon>
        <taxon>Bacillati</taxon>
        <taxon>Bacillota</taxon>
        <taxon>Clostridia</taxon>
        <taxon>Eubacteriales</taxon>
        <taxon>Clostridiaceae</taxon>
        <taxon>Clostridium</taxon>
    </lineage>
</organism>
<feature type="domain" description="LTD" evidence="5">
    <location>
        <begin position="28"/>
        <end position="170"/>
    </location>
</feature>
<evidence type="ECO:0000256" key="3">
    <source>
        <dbReference type="ARBA" id="ARBA00023277"/>
    </source>
</evidence>
<accession>A0ABM5NS95</accession>
<evidence type="ECO:0000313" key="6">
    <source>
        <dbReference type="EMBL" id="AGY75263.1"/>
    </source>
</evidence>
<dbReference type="SUPFAM" id="SSF81296">
    <property type="entry name" value="E set domains"/>
    <property type="match status" value="1"/>
</dbReference>
<dbReference type="InterPro" id="IPR008969">
    <property type="entry name" value="CarboxyPept-like_regulatory"/>
</dbReference>
<protein>
    <submittedName>
        <fullName evidence="6">Cell wall-binding repeat-containing protein</fullName>
    </submittedName>
</protein>
<dbReference type="Pfam" id="PF03442">
    <property type="entry name" value="CBM_X2"/>
    <property type="match status" value="1"/>
</dbReference>
<dbReference type="Gene3D" id="3.40.50.12090">
    <property type="match status" value="2"/>
</dbReference>
<reference evidence="7" key="1">
    <citation type="journal article" date="2014" name="Biotechnol. Biofuels">
        <title>Comparison of single-molecule sequencing and hybrid approaches for finishing the genome of Clostridium autoethanogenum and analysis of CRISPR systems in industrial relevant Clostridia.</title>
        <authorList>
            <person name="Brown S.D."/>
            <person name="Nagaraju S."/>
            <person name="Utturkar S."/>
            <person name="De Tissera S."/>
            <person name="Segovia S."/>
            <person name="Mitchell W."/>
            <person name="Land M.L."/>
            <person name="Dassanayake A."/>
            <person name="Kopke M."/>
        </authorList>
    </citation>
    <scope>NUCLEOTIDE SEQUENCE [LARGE SCALE GENOMIC DNA]</scope>
    <source>
        <strain evidence="7">DSM 10061</strain>
    </source>
</reference>
<dbReference type="SUPFAM" id="SSF49464">
    <property type="entry name" value="Carboxypeptidase regulatory domain-like"/>
    <property type="match status" value="1"/>
</dbReference>
<dbReference type="Gene3D" id="2.60.40.1260">
    <property type="entry name" value="Lamin Tail domain"/>
    <property type="match status" value="1"/>
</dbReference>
<evidence type="ECO:0000313" key="7">
    <source>
        <dbReference type="Proteomes" id="UP000017590"/>
    </source>
</evidence>
<dbReference type="PROSITE" id="PS51841">
    <property type="entry name" value="LTD"/>
    <property type="match status" value="1"/>
</dbReference>
<dbReference type="InterPro" id="IPR051922">
    <property type="entry name" value="Bact_Sporulation_Assoc"/>
</dbReference>
<sequence>MNVFKKRLISLIQVICMLVGIMWGVPFSRGNKVYAALANHVVISQIYAGGGLDVGNPTYNRKFVELYNPTNSSVDLSTWSLQCQENKSINSVKINLTGTIQAHGYYLIVSAIAGSVGQDIPVGEDVLYNFKINTSQQKVILANTQDALTFTDITGSPRSANIIDAVGYGIGKYSYSEGNSAPTQSVTQSLLRKANDGSTPYIGSGNGNGWDTDDNASDFVVCNTPFPRNSSVVEPVPPAAFTVNQPTSADNGVNDDGKSSVTVNWTDSATTTVDHYEIVAKEGLAPEVSDIVPGETSIANRIQTATFDWTAGENLYVGVVAVDINGLRTLCTGTPANVTVAADGHTASNVATVTSGSYTVSAGGTSNETITNVPYGTTKSDFVAALTKGESHESFDETGLHDPVVSGDKIVVTAEDGTTKVTYTITVKPAPKSTVATVTSGSYTVSAGGTANETITNVPYGTSKIAFQSALTKGNASQTWDVSELSDPVASGDKIVVTAEDGTTKVTYTITVNAAPKSTIATVTSGSYTVSAGGTSNETITNVPYGTSKIAFQSELTKGNASQTWDVSELSDPVVSGDKIVVTAEDGTTKVTYTITVKPAPKSTIATVTSGSYTVSAGGTSNETITNVPYGTTKSDFVAALTKGESHESFDETGLHDPVVSGDKIVVTAEDGTTKVTYTITVKPAPKSTVATVTSGSYTVSAGGTSNETITNVPYGTSKIAFQSELTKGNASQTWDVSELSDPVVSGDKIVVTAEDGTTKVTYTITVNAAPKSTIATVTSGSYTVSAGGTSNETITNVPYGTTKSDFVAALTKGESHESFDETGLHDPVVSGDKIVVTAEDGTTKVTYTITVKPAPKSTVATVTSGSYTVSAGGTSNETITNVPYGTTKSDFVAALTKGESHESFDETGLHDPVVSGDKIVVTAEDGTTKVTYTVTVNSPIVPAAFTVNQPTSADNGVNDDGKSSVTVSWTDSGTVTVDHYEIVAKAGSAPGISDTVAGKTSIAKGIQTATFDWTAGENLYVGVVAVDVNGLKTLCSGTTANVTVTADGHTPTPPEIISKGTVIDPETGKEVESIETKVTKEVDGTETVSVKSQEAIVLRTPDGKVNPVINISKLGFSSEGTSISSDGTIKIENLAKGTESKINVTFDLGFGQKIIIGTIDVKVSENGDVSLNSTLIDPYGIITDASNGKAINGANVILYYANTPRNIASGRKPDTVVQLPAINGFKPNNNENPQVSDAAGAYGFMVFPNTDYYIVASKDGYDKYTSPTISVEKEIVKHDFKMNKSVPPVQNSTINPITAEFDKNTSKQADVSTTMTLNGNTLVSVVNLSKTLVNGTDYEVKDNAVTIKKNYLSQQSIGTTTLTFNFSAGNAQTLVITVKDTTSSSSGGSSGGSGTAPSPAKAILERIYGQDKVSTAIAIAKATYKDKVSKVIFASSDNYPDALAGSVLAYKEKAPILLVGKNVEDQEKVITYMKENMNPTGNVYVLGGIGSVSKDMEAKINAAGFSNITRIGGADRYETAAKITDTVGVKEGTPVIIVSGDNYPDAISVSSTAAVNQYPIFMVSKDKNPDVVKKEISTIKPSKVYVIGLQGAVSVGVEDQFKASVGKTNVVRIGGQDRYETSLNVAKYFNTSVEKVSVASGENFPDALAGSSYAANNKSPVILVASSLTEEQKEYLEDAKLKNVTIFGGTRAVTTEVENEIKELIKK</sequence>
<dbReference type="InterPro" id="IPR005102">
    <property type="entry name" value="Carbo-bd_X2"/>
</dbReference>
<dbReference type="InterPro" id="IPR036415">
    <property type="entry name" value="Lamin_tail_dom_sf"/>
</dbReference>
<evidence type="ECO:0000256" key="1">
    <source>
        <dbReference type="ARBA" id="ARBA00022729"/>
    </source>
</evidence>
<dbReference type="Gene3D" id="2.60.40.1120">
    <property type="entry name" value="Carboxypeptidase-like, regulatory domain"/>
    <property type="match status" value="1"/>
</dbReference>
<evidence type="ECO:0000259" key="5">
    <source>
        <dbReference type="PROSITE" id="PS51841"/>
    </source>
</evidence>
<gene>
    <name evidence="6" type="ORF">CAETHG_1038</name>
</gene>
<name>A0ABM5NS95_9CLOT</name>
<dbReference type="EMBL" id="CP006763">
    <property type="protein sequence ID" value="AGY75263.1"/>
    <property type="molecule type" value="Genomic_DNA"/>
</dbReference>
<keyword evidence="1" id="KW-0732">Signal</keyword>
<dbReference type="Pfam" id="PF00932">
    <property type="entry name" value="LTD"/>
    <property type="match status" value="1"/>
</dbReference>
<dbReference type="InterPro" id="IPR013783">
    <property type="entry name" value="Ig-like_fold"/>
</dbReference>
<keyword evidence="2" id="KW-0136">Cellulose degradation</keyword>
<dbReference type="InterPro" id="IPR007253">
    <property type="entry name" value="Cell_wall-bd_2"/>
</dbReference>
<dbReference type="SUPFAM" id="SSF74853">
    <property type="entry name" value="Lamin A/C globular tail domain"/>
    <property type="match status" value="1"/>
</dbReference>
<dbReference type="InterPro" id="IPR001322">
    <property type="entry name" value="Lamin_tail_dom"/>
</dbReference>
<evidence type="ECO:0000256" key="4">
    <source>
        <dbReference type="ARBA" id="ARBA00023326"/>
    </source>
</evidence>
<dbReference type="Gene3D" id="2.60.40.10">
    <property type="entry name" value="Immunoglobulins"/>
    <property type="match status" value="1"/>
</dbReference>
<keyword evidence="3" id="KW-0119">Carbohydrate metabolism</keyword>
<proteinExistence type="predicted"/>
<dbReference type="PANTHER" id="PTHR30032:SF8">
    <property type="entry name" value="GERMINATION-SPECIFIC N-ACETYLMURAMOYL-L-ALANINE AMIDASE"/>
    <property type="match status" value="1"/>
</dbReference>
<keyword evidence="7" id="KW-1185">Reference proteome</keyword>
<dbReference type="Pfam" id="PF04122">
    <property type="entry name" value="CW_binding_2"/>
    <property type="match status" value="3"/>
</dbReference>